<protein>
    <recommendedName>
        <fullName evidence="2">G-patch domain-containing protein</fullName>
    </recommendedName>
</protein>
<dbReference type="InterPro" id="IPR000467">
    <property type="entry name" value="G_patch_dom"/>
</dbReference>
<reference evidence="3" key="1">
    <citation type="submission" date="2023-03" db="EMBL/GenBank/DDBJ databases">
        <title>Mating type loci evolution in Malassezia.</title>
        <authorList>
            <person name="Coelho M.A."/>
        </authorList>
    </citation>
    <scope>NUCLEOTIDE SEQUENCE</scope>
    <source>
        <strain evidence="3">CBS 14135</strain>
    </source>
</reference>
<feature type="compositionally biased region" description="Low complexity" evidence="1">
    <location>
        <begin position="169"/>
        <end position="178"/>
    </location>
</feature>
<sequence>MAERAARNASSLYAGIFGPAEEIKQASGEAQSQPHAAAPHPTGDERDRARARAVAEAYGELDPESLDTDEMDEPRTHHPRKKPRKAQSTSASALVRSMNADYDPAVPNDYTQFRAFMNERRHRHADANGSALGRPPARPNQDVRAASTESTPRPPRSNSTVEEKRREVAAIAAKFAPASKPEPRPSSSVDPSHRPDPARFAERLMERYGYKKGEGIGAEGNKGMVRPLEARVAKRGTARGVIVNRDRDETAIAREMYGEPSEIVAFDLALDSDSGAAQGLQQDVGDLCAEHGYVHRAILHPMPGLE</sequence>
<proteinExistence type="predicted"/>
<dbReference type="PANTHER" id="PTHR13288">
    <property type="entry name" value="SPLICING FACTOR 45 SPF45"/>
    <property type="match status" value="1"/>
</dbReference>
<dbReference type="Proteomes" id="UP001216638">
    <property type="component" value="Chromosome 1"/>
</dbReference>
<feature type="compositionally biased region" description="Acidic residues" evidence="1">
    <location>
        <begin position="59"/>
        <end position="72"/>
    </location>
</feature>
<dbReference type="AlphaFoldDB" id="A0AAF0IN66"/>
<keyword evidence="4" id="KW-1185">Reference proteome</keyword>
<evidence type="ECO:0000256" key="1">
    <source>
        <dbReference type="SAM" id="MobiDB-lite"/>
    </source>
</evidence>
<dbReference type="Pfam" id="PF01585">
    <property type="entry name" value="G-patch"/>
    <property type="match status" value="1"/>
</dbReference>
<dbReference type="GO" id="GO:0003676">
    <property type="term" value="F:nucleic acid binding"/>
    <property type="evidence" value="ECO:0007669"/>
    <property type="project" value="InterPro"/>
</dbReference>
<organism evidence="3 4">
    <name type="scientific">Malassezia brasiliensis</name>
    <dbReference type="NCBI Taxonomy" id="1821822"/>
    <lineage>
        <taxon>Eukaryota</taxon>
        <taxon>Fungi</taxon>
        <taxon>Dikarya</taxon>
        <taxon>Basidiomycota</taxon>
        <taxon>Ustilaginomycotina</taxon>
        <taxon>Malasseziomycetes</taxon>
        <taxon>Malasseziales</taxon>
        <taxon>Malasseziaceae</taxon>
        <taxon>Malassezia</taxon>
    </lineage>
</organism>
<dbReference type="SMART" id="SM00443">
    <property type="entry name" value="G_patch"/>
    <property type="match status" value="1"/>
</dbReference>
<dbReference type="GO" id="GO:0045292">
    <property type="term" value="P:mRNA cis splicing, via spliceosome"/>
    <property type="evidence" value="ECO:0007669"/>
    <property type="project" value="InterPro"/>
</dbReference>
<evidence type="ECO:0000259" key="2">
    <source>
        <dbReference type="PROSITE" id="PS50174"/>
    </source>
</evidence>
<accession>A0AAF0IN66</accession>
<dbReference type="EMBL" id="CP119951">
    <property type="protein sequence ID" value="WFC94637.1"/>
    <property type="molecule type" value="Genomic_DNA"/>
</dbReference>
<dbReference type="PROSITE" id="PS50174">
    <property type="entry name" value="G_PATCH"/>
    <property type="match status" value="1"/>
</dbReference>
<evidence type="ECO:0000313" key="4">
    <source>
        <dbReference type="Proteomes" id="UP001216638"/>
    </source>
</evidence>
<gene>
    <name evidence="3" type="ORF">MBRA1_001270</name>
</gene>
<feature type="region of interest" description="Disordered" evidence="1">
    <location>
        <begin position="23"/>
        <end position="105"/>
    </location>
</feature>
<dbReference type="PANTHER" id="PTHR13288:SF8">
    <property type="entry name" value="SPLICING FACTOR 45"/>
    <property type="match status" value="1"/>
</dbReference>
<feature type="region of interest" description="Disordered" evidence="1">
    <location>
        <begin position="124"/>
        <end position="196"/>
    </location>
</feature>
<feature type="domain" description="G-patch" evidence="2">
    <location>
        <begin position="197"/>
        <end position="244"/>
    </location>
</feature>
<feature type="compositionally biased region" description="Polar residues" evidence="1">
    <location>
        <begin position="147"/>
        <end position="160"/>
    </location>
</feature>
<evidence type="ECO:0000313" key="3">
    <source>
        <dbReference type="EMBL" id="WFC94637.1"/>
    </source>
</evidence>
<name>A0AAF0IN66_9BASI</name>
<dbReference type="GO" id="GO:0071011">
    <property type="term" value="C:precatalytic spliceosome"/>
    <property type="evidence" value="ECO:0007669"/>
    <property type="project" value="TreeGrafter"/>
</dbReference>
<dbReference type="InterPro" id="IPR040052">
    <property type="entry name" value="RBM17"/>
</dbReference>